<name>A0ABT5MDN7_9BURK</name>
<organism evidence="2 3">
    <name type="scientific">Curvibacter microcysteis</name>
    <dbReference type="NCBI Taxonomy" id="3026419"/>
    <lineage>
        <taxon>Bacteria</taxon>
        <taxon>Pseudomonadati</taxon>
        <taxon>Pseudomonadota</taxon>
        <taxon>Betaproteobacteria</taxon>
        <taxon>Burkholderiales</taxon>
        <taxon>Comamonadaceae</taxon>
        <taxon>Curvibacter</taxon>
    </lineage>
</organism>
<gene>
    <name evidence="2" type="ORF">PSQ39_08685</name>
</gene>
<keyword evidence="2" id="KW-0378">Hydrolase</keyword>
<dbReference type="RefSeq" id="WP_273926377.1">
    <property type="nucleotide sequence ID" value="NZ_JAQSIO010000003.1"/>
</dbReference>
<keyword evidence="3" id="KW-1185">Reference proteome</keyword>
<dbReference type="EMBL" id="JAQSIO010000003">
    <property type="protein sequence ID" value="MDD0814703.1"/>
    <property type="molecule type" value="Genomic_DNA"/>
</dbReference>
<dbReference type="Pfam" id="PF00756">
    <property type="entry name" value="Esterase"/>
    <property type="match status" value="1"/>
</dbReference>
<reference evidence="2 3" key="1">
    <citation type="submission" date="2023-02" db="EMBL/GenBank/DDBJ databases">
        <title>Bacterial whole genome sequence for Curvibacter sp. HBC28.</title>
        <authorList>
            <person name="Le V."/>
            <person name="Ko S.-R."/>
            <person name="Ahn C.-Y."/>
            <person name="Oh H.-M."/>
        </authorList>
    </citation>
    <scope>NUCLEOTIDE SEQUENCE [LARGE SCALE GENOMIC DNA]</scope>
    <source>
        <strain evidence="2 3">HBC28</strain>
    </source>
</reference>
<evidence type="ECO:0000313" key="3">
    <source>
        <dbReference type="Proteomes" id="UP001528672"/>
    </source>
</evidence>
<dbReference type="Gene3D" id="3.40.50.1820">
    <property type="entry name" value="alpha/beta hydrolase"/>
    <property type="match status" value="1"/>
</dbReference>
<keyword evidence="1" id="KW-0732">Signal</keyword>
<proteinExistence type="predicted"/>
<evidence type="ECO:0000256" key="1">
    <source>
        <dbReference type="SAM" id="SignalP"/>
    </source>
</evidence>
<dbReference type="InterPro" id="IPR029058">
    <property type="entry name" value="AB_hydrolase_fold"/>
</dbReference>
<comment type="caution">
    <text evidence="2">The sequence shown here is derived from an EMBL/GenBank/DDBJ whole genome shotgun (WGS) entry which is preliminary data.</text>
</comment>
<protein>
    <submittedName>
        <fullName evidence="2">Alpha/beta hydrolase-fold protein</fullName>
    </submittedName>
</protein>
<dbReference type="InterPro" id="IPR000801">
    <property type="entry name" value="Esterase-like"/>
</dbReference>
<feature type="chain" id="PRO_5045682702" evidence="1">
    <location>
        <begin position="45"/>
        <end position="308"/>
    </location>
</feature>
<dbReference type="GO" id="GO:0016787">
    <property type="term" value="F:hydrolase activity"/>
    <property type="evidence" value="ECO:0007669"/>
    <property type="project" value="UniProtKB-KW"/>
</dbReference>
<sequence>MVFAISASPKQHAAPSAQRSRLQHGLSALALLACLSALAPSTQAGEVLADEAPSTALGRPVKFTVYLPDAYKTGDSRYPVVYLLHGAGGDENEWRTKGGAVETLDGLIKRGLMRPSVVVMPTAGPASWWADGAAEKAGTAIMNDLLPYIEARYRVQKERSGRAIGGLSMGGYGALNLSLRYPDKFCSAAVISPAIYDPLPPETSAARRTPQFTRNGQFDAETWKALNYPAALDSYRANPHRVPMWIVSGDHDYLGIAPMSANLYWRLYQIQPKQVELRVIDGDHEWLVFRDALPDALQYVDRQCRAVK</sequence>
<dbReference type="Proteomes" id="UP001528672">
    <property type="component" value="Unassembled WGS sequence"/>
</dbReference>
<feature type="signal peptide" evidence="1">
    <location>
        <begin position="1"/>
        <end position="44"/>
    </location>
</feature>
<dbReference type="PANTHER" id="PTHR48098">
    <property type="entry name" value="ENTEROCHELIN ESTERASE-RELATED"/>
    <property type="match status" value="1"/>
</dbReference>
<dbReference type="InterPro" id="IPR050583">
    <property type="entry name" value="Mycobacterial_A85_antigen"/>
</dbReference>
<accession>A0ABT5MDN7</accession>
<evidence type="ECO:0000313" key="2">
    <source>
        <dbReference type="EMBL" id="MDD0814703.1"/>
    </source>
</evidence>
<dbReference type="SUPFAM" id="SSF53474">
    <property type="entry name" value="alpha/beta-Hydrolases"/>
    <property type="match status" value="1"/>
</dbReference>
<dbReference type="PANTHER" id="PTHR48098:SF1">
    <property type="entry name" value="DIACYLGLYCEROL ACYLTRANSFERASE_MYCOLYLTRANSFERASE AG85A"/>
    <property type="match status" value="1"/>
</dbReference>